<evidence type="ECO:0000313" key="3">
    <source>
        <dbReference type="Proteomes" id="UP001157186"/>
    </source>
</evidence>
<accession>A0ABQ6GV17</accession>
<feature type="domain" description="Transcription elongation factor GreA/GreB C-terminal" evidence="1">
    <location>
        <begin position="79"/>
        <end position="155"/>
    </location>
</feature>
<protein>
    <recommendedName>
        <fullName evidence="1">Transcription elongation factor GreA/GreB C-terminal domain-containing protein</fullName>
    </recommendedName>
</protein>
<dbReference type="InterPro" id="IPR023459">
    <property type="entry name" value="Tscrpt_elong_fac_GreA/B_fam"/>
</dbReference>
<dbReference type="Gene3D" id="3.10.50.30">
    <property type="entry name" value="Transcription elongation factor, GreA/GreB, C-terminal domain"/>
    <property type="match status" value="1"/>
</dbReference>
<keyword evidence="3" id="KW-1185">Reference proteome</keyword>
<sequence>MMKQQIINKVIEHLKQELTAISAAAKAAHSAAIDEQSIAETQYDTLAIEASYLAQGQSLRAQQLNQAINQIKSLSLATSNKVTLGSLVHLEQAEQGTQWFMILPAAPGFRCTIEQQEITVITPDSPVGKSLQGKQIDDEITLQLGTRKVSAEIIQLR</sequence>
<gene>
    <name evidence="2" type="ORF">tinsulaeT_13460</name>
</gene>
<dbReference type="PIRSF" id="PIRSF006092">
    <property type="entry name" value="GreA_GreB"/>
    <property type="match status" value="1"/>
</dbReference>
<organism evidence="2 3">
    <name type="scientific">Thalassotalea insulae</name>
    <dbReference type="NCBI Taxonomy" id="2056778"/>
    <lineage>
        <taxon>Bacteria</taxon>
        <taxon>Pseudomonadati</taxon>
        <taxon>Pseudomonadota</taxon>
        <taxon>Gammaproteobacteria</taxon>
        <taxon>Alteromonadales</taxon>
        <taxon>Colwelliaceae</taxon>
        <taxon>Thalassotalea</taxon>
    </lineage>
</organism>
<name>A0ABQ6GV17_9GAMM</name>
<dbReference type="Pfam" id="PF01272">
    <property type="entry name" value="GreA_GreB"/>
    <property type="match status" value="1"/>
</dbReference>
<dbReference type="InterPro" id="IPR001437">
    <property type="entry name" value="Tscrpt_elong_fac_GreA/B_C"/>
</dbReference>
<comment type="caution">
    <text evidence="2">The sequence shown here is derived from an EMBL/GenBank/DDBJ whole genome shotgun (WGS) entry which is preliminary data.</text>
</comment>
<evidence type="ECO:0000313" key="2">
    <source>
        <dbReference type="EMBL" id="GLX78006.1"/>
    </source>
</evidence>
<dbReference type="Proteomes" id="UP001157186">
    <property type="component" value="Unassembled WGS sequence"/>
</dbReference>
<proteinExistence type="predicted"/>
<dbReference type="SUPFAM" id="SSF54534">
    <property type="entry name" value="FKBP-like"/>
    <property type="match status" value="1"/>
</dbReference>
<reference evidence="2 3" key="1">
    <citation type="submission" date="2023-03" db="EMBL/GenBank/DDBJ databases">
        <title>Draft genome sequence of Thalassotalea insulae KCTC 62186T.</title>
        <authorList>
            <person name="Sawabe T."/>
        </authorList>
    </citation>
    <scope>NUCLEOTIDE SEQUENCE [LARGE SCALE GENOMIC DNA]</scope>
    <source>
        <strain evidence="2 3">KCTC 62186</strain>
    </source>
</reference>
<dbReference type="EMBL" id="BSST01000001">
    <property type="protein sequence ID" value="GLX78006.1"/>
    <property type="molecule type" value="Genomic_DNA"/>
</dbReference>
<dbReference type="InterPro" id="IPR036953">
    <property type="entry name" value="GreA/GreB_C_sf"/>
</dbReference>
<evidence type="ECO:0000259" key="1">
    <source>
        <dbReference type="Pfam" id="PF01272"/>
    </source>
</evidence>